<dbReference type="InterPro" id="IPR002355">
    <property type="entry name" value="Cu_oxidase_Cu_BS"/>
</dbReference>
<evidence type="ECO:0000259" key="6">
    <source>
        <dbReference type="Pfam" id="PF00394"/>
    </source>
</evidence>
<organism evidence="9 10">
    <name type="scientific">Branchiostoma lanceolatum</name>
    <name type="common">Common lancelet</name>
    <name type="synonym">Amphioxus lanceolatum</name>
    <dbReference type="NCBI Taxonomy" id="7740"/>
    <lineage>
        <taxon>Eukaryota</taxon>
        <taxon>Metazoa</taxon>
        <taxon>Chordata</taxon>
        <taxon>Cephalochordata</taxon>
        <taxon>Leptocardii</taxon>
        <taxon>Amphioxiformes</taxon>
        <taxon>Branchiostomatidae</taxon>
        <taxon>Branchiostoma</taxon>
    </lineage>
</organism>
<dbReference type="CDD" id="cd13853">
    <property type="entry name" value="CuRO_1_Tth-MCO_like"/>
    <property type="match status" value="2"/>
</dbReference>
<feature type="domain" description="Plastocyanin-like" evidence="8">
    <location>
        <begin position="598"/>
        <end position="715"/>
    </location>
</feature>
<dbReference type="Pfam" id="PF00394">
    <property type="entry name" value="Cu-oxidase"/>
    <property type="match status" value="2"/>
</dbReference>
<accession>A0A8J9Z6U6</accession>
<dbReference type="EC" id="1.16.3.1" evidence="2"/>
<feature type="domain" description="Plastocyanin-like" evidence="6">
    <location>
        <begin position="786"/>
        <end position="876"/>
    </location>
</feature>
<dbReference type="EMBL" id="OV696702">
    <property type="protein sequence ID" value="CAH1248837.1"/>
    <property type="molecule type" value="Genomic_DNA"/>
</dbReference>
<evidence type="ECO:0000256" key="4">
    <source>
        <dbReference type="ARBA" id="ARBA00023002"/>
    </source>
</evidence>
<feature type="chain" id="PRO_5035457891" description="ferroxidase" evidence="5">
    <location>
        <begin position="20"/>
        <end position="1186"/>
    </location>
</feature>
<reference evidence="9" key="1">
    <citation type="submission" date="2022-01" db="EMBL/GenBank/DDBJ databases">
        <authorList>
            <person name="Braso-Vives M."/>
        </authorList>
    </citation>
    <scope>NUCLEOTIDE SEQUENCE</scope>
</reference>
<dbReference type="Proteomes" id="UP000838412">
    <property type="component" value="Chromosome 17"/>
</dbReference>
<evidence type="ECO:0000256" key="2">
    <source>
        <dbReference type="ARBA" id="ARBA00013107"/>
    </source>
</evidence>
<dbReference type="PROSITE" id="PS00080">
    <property type="entry name" value="MULTICOPPER_OXIDASE2"/>
    <property type="match status" value="1"/>
</dbReference>
<gene>
    <name evidence="9" type="primary">Hypp8448</name>
    <name evidence="9" type="ORF">BLAG_LOCUS10135</name>
</gene>
<evidence type="ECO:0000259" key="8">
    <source>
        <dbReference type="Pfam" id="PF07732"/>
    </source>
</evidence>
<feature type="domain" description="Plastocyanin-like" evidence="7">
    <location>
        <begin position="954"/>
        <end position="997"/>
    </location>
</feature>
<dbReference type="PANTHER" id="PTHR11709:SF518">
    <property type="entry name" value="MULTICOPPER OXIDASE"/>
    <property type="match status" value="1"/>
</dbReference>
<dbReference type="GO" id="GO:0004322">
    <property type="term" value="F:ferroxidase activity"/>
    <property type="evidence" value="ECO:0007669"/>
    <property type="project" value="UniProtKB-EC"/>
</dbReference>
<feature type="domain" description="Plastocyanin-like" evidence="8">
    <location>
        <begin position="67"/>
        <end position="184"/>
    </location>
</feature>
<dbReference type="Gene3D" id="2.60.40.420">
    <property type="entry name" value="Cupredoxins - blue copper proteins"/>
    <property type="match status" value="6"/>
</dbReference>
<dbReference type="GO" id="GO:0005507">
    <property type="term" value="F:copper ion binding"/>
    <property type="evidence" value="ECO:0007669"/>
    <property type="project" value="InterPro"/>
</dbReference>
<sequence length="1186" mass="129735">MWTAASVLVLLCVLPLTTAQTCNNANPCQFTGGDAYVKTAEVASSNGVLIQTLTVDISDVTIEWLTTQRRTYNGGFPGPTFRLKAGDNLNLKLVNNLGPQPAGVHNQFRDPNTTNLHTHGLHISPQEPQDYVLLEVGPGETYDYNFQLNANQQAGTFWYHAHHHGSTFFQVASGLAGLLIVEDEVSSMSAELAAISCPHNCDKEVPMLLGKFLDYNGEDETFASVQTDIGDPFTVDNTVTTSAGVTLLSYLTDQQTGVSAYMVNGQVRPVVTMQPGEIRRFRMVNAGLSGMLLLTITDCEITILAYDGVYVDTPYSQDFIFIPTGGRCDAAVRCSTAGTYEIRSGDDSAHKPSIGNTDIYGGVIATIEVTGSAVSMNFPTTTPAKPFYLRDLQTVPDSAIGGRYVVELGPTSYINREKFTNATYYRYNFDVDTIQEWIFSNTEQADGHPLHMHVTHFQVISYNTYNGPTTVQDAGDGDDGAFAYYDLNGNMCDQQHNYFDATAINAGPITVDTTYFGHDTNDRNLAGYARIGEFRDVLLIPPLASVKARFRATEFHHVDRGFGGDAYVKTTEVASSNGVLIQTLTVDISDVTIEWLTTQRRTYNGGFPGPTFRLKAGDNLNLKLVNNLGPQPAGVHNQFRDPNTTNLHTHGLHISPEEPQDYVLLEVGPGETYDYNFQLNANQQAGTFWYHAHHHGSTFFQVASGLAGLLIVEDEVSSMSAELAAISCPHNCDKEVPMLLGKFIDYNGEDETFASVQTDIGDPFTVDNTDTTSAGVTLLSYLTDQQTGVSAYMVNGQVRPVVTMQPDEIRRFRMVNAGLSDMLLLTITGCEITILAYDGVYVDTPYSQDFIFIPTGGRCDAAVRCSTAGTYEIRSGDDSAHKPSIGNTDVYGGVIATIDVTGSAVSMNFPTTTPAKPFYLRDLQTVPDSAIGGRYVVELGPTSYINREKFTNATYYRYNFDVDTIQEWIFSNTEQADGHPLHMHVTHFQVISYNTYNGPTTVQDAGDGDDGAFAYYDLNGNMCDQQHKDFDATTINAGPITVDTTYLGHDTNDRNLAGYARVGEFRDVLLIPPLASVKVRFKATDYTGPYVLHCHILNHEDEGMMMVTYCSPSGQATQSPCESSGGHKPGTCSSTDAYPDILQNSVNGYLTSVGEGRIEVTYWHRMAAAQTLATVPQSTSVEKLLE</sequence>
<dbReference type="InterPro" id="IPR045087">
    <property type="entry name" value="Cu-oxidase_fam"/>
</dbReference>
<dbReference type="SUPFAM" id="SSF49503">
    <property type="entry name" value="Cupredoxins"/>
    <property type="match status" value="6"/>
</dbReference>
<name>A0A8J9Z6U6_BRALA</name>
<evidence type="ECO:0000256" key="1">
    <source>
        <dbReference type="ARBA" id="ARBA00010609"/>
    </source>
</evidence>
<keyword evidence="10" id="KW-1185">Reference proteome</keyword>
<feature type="domain" description="Plastocyanin-like" evidence="6">
    <location>
        <begin position="257"/>
        <end position="345"/>
    </location>
</feature>
<dbReference type="InterPro" id="IPR008972">
    <property type="entry name" value="Cupredoxin"/>
</dbReference>
<dbReference type="Pfam" id="PF07731">
    <property type="entry name" value="Cu-oxidase_2"/>
    <property type="match status" value="3"/>
</dbReference>
<evidence type="ECO:0000313" key="10">
    <source>
        <dbReference type="Proteomes" id="UP000838412"/>
    </source>
</evidence>
<keyword evidence="4" id="KW-0560">Oxidoreductase</keyword>
<evidence type="ECO:0000256" key="3">
    <source>
        <dbReference type="ARBA" id="ARBA00022723"/>
    </source>
</evidence>
<dbReference type="PANTHER" id="PTHR11709">
    <property type="entry name" value="MULTI-COPPER OXIDASE"/>
    <property type="match status" value="1"/>
</dbReference>
<dbReference type="InterPro" id="IPR011706">
    <property type="entry name" value="Cu-oxidase_C"/>
</dbReference>
<feature type="domain" description="Plastocyanin-like" evidence="7">
    <location>
        <begin position="423"/>
        <end position="466"/>
    </location>
</feature>
<dbReference type="InterPro" id="IPR001117">
    <property type="entry name" value="Cu-oxidase_2nd"/>
</dbReference>
<proteinExistence type="inferred from homology"/>
<dbReference type="OrthoDB" id="9977568at2759"/>
<keyword evidence="5" id="KW-0732">Signal</keyword>
<evidence type="ECO:0000259" key="7">
    <source>
        <dbReference type="Pfam" id="PF07731"/>
    </source>
</evidence>
<dbReference type="AlphaFoldDB" id="A0A8J9Z6U6"/>
<feature type="domain" description="Plastocyanin-like" evidence="7">
    <location>
        <begin position="1061"/>
        <end position="1109"/>
    </location>
</feature>
<dbReference type="Pfam" id="PF07732">
    <property type="entry name" value="Cu-oxidase_3"/>
    <property type="match status" value="2"/>
</dbReference>
<protein>
    <recommendedName>
        <fullName evidence="2">ferroxidase</fullName>
        <ecNumber evidence="2">1.16.3.1</ecNumber>
    </recommendedName>
</protein>
<feature type="signal peptide" evidence="5">
    <location>
        <begin position="1"/>
        <end position="19"/>
    </location>
</feature>
<comment type="similarity">
    <text evidence="1">Belongs to the multicopper oxidase family.</text>
</comment>
<evidence type="ECO:0000256" key="5">
    <source>
        <dbReference type="SAM" id="SignalP"/>
    </source>
</evidence>
<evidence type="ECO:0000313" key="9">
    <source>
        <dbReference type="EMBL" id="CAH1248837.1"/>
    </source>
</evidence>
<dbReference type="InterPro" id="IPR011707">
    <property type="entry name" value="Cu-oxidase-like_N"/>
</dbReference>
<keyword evidence="3" id="KW-0479">Metal-binding</keyword>